<dbReference type="Proteomes" id="UP000615026">
    <property type="component" value="Unassembled WGS sequence"/>
</dbReference>
<dbReference type="AlphaFoldDB" id="A0A928ZRC4"/>
<dbReference type="SUPFAM" id="SSF48208">
    <property type="entry name" value="Six-hairpin glycosidases"/>
    <property type="match status" value="1"/>
</dbReference>
<dbReference type="PIRSF" id="PIRSF028944">
    <property type="entry name" value="Beta_gluc_GBA2"/>
    <property type="match status" value="1"/>
</dbReference>
<organism evidence="3 4">
    <name type="scientific">Leptolyngbya cf. ectocarpi LEGE 11479</name>
    <dbReference type="NCBI Taxonomy" id="1828722"/>
    <lineage>
        <taxon>Bacteria</taxon>
        <taxon>Bacillati</taxon>
        <taxon>Cyanobacteriota</taxon>
        <taxon>Cyanophyceae</taxon>
        <taxon>Leptolyngbyales</taxon>
        <taxon>Leptolyngbyaceae</taxon>
        <taxon>Leptolyngbya group</taxon>
        <taxon>Leptolyngbya</taxon>
    </lineage>
</organism>
<reference evidence="3" key="1">
    <citation type="submission" date="2020-10" db="EMBL/GenBank/DDBJ databases">
        <authorList>
            <person name="Castelo-Branco R."/>
            <person name="Eusebio N."/>
            <person name="Adriana R."/>
            <person name="Vieira A."/>
            <person name="Brugerolle De Fraissinette N."/>
            <person name="Rezende De Castro R."/>
            <person name="Schneider M.P."/>
            <person name="Vasconcelos V."/>
            <person name="Leao P.N."/>
        </authorList>
    </citation>
    <scope>NUCLEOTIDE SEQUENCE</scope>
    <source>
        <strain evidence="3">LEGE 11479</strain>
    </source>
</reference>
<dbReference type="InterPro" id="IPR008928">
    <property type="entry name" value="6-hairpin_glycosidase_sf"/>
</dbReference>
<evidence type="ECO:0000313" key="4">
    <source>
        <dbReference type="Proteomes" id="UP000615026"/>
    </source>
</evidence>
<dbReference type="Pfam" id="PF04685">
    <property type="entry name" value="DUF608"/>
    <property type="match status" value="1"/>
</dbReference>
<feature type="domain" description="Glycosyl-hydrolase family 116 N-terminal" evidence="2">
    <location>
        <begin position="38"/>
        <end position="386"/>
    </location>
</feature>
<name>A0A928ZRC4_LEPEC</name>
<feature type="domain" description="Glycosyl-hydrolase family 116 catalytic region" evidence="1">
    <location>
        <begin position="435"/>
        <end position="837"/>
    </location>
</feature>
<dbReference type="GO" id="GO:0005975">
    <property type="term" value="P:carbohydrate metabolic process"/>
    <property type="evidence" value="ECO:0007669"/>
    <property type="project" value="InterPro"/>
</dbReference>
<dbReference type="GO" id="GO:0004348">
    <property type="term" value="F:glucosylceramidase activity"/>
    <property type="evidence" value="ECO:0007669"/>
    <property type="project" value="InterPro"/>
</dbReference>
<evidence type="ECO:0000259" key="1">
    <source>
        <dbReference type="Pfam" id="PF04685"/>
    </source>
</evidence>
<dbReference type="InterPro" id="IPR024462">
    <property type="entry name" value="GH116_N"/>
</dbReference>
<dbReference type="GO" id="GO:0016020">
    <property type="term" value="C:membrane"/>
    <property type="evidence" value="ECO:0007669"/>
    <property type="project" value="InterPro"/>
</dbReference>
<dbReference type="EMBL" id="JADEXP010000039">
    <property type="protein sequence ID" value="MBE9066373.1"/>
    <property type="molecule type" value="Genomic_DNA"/>
</dbReference>
<protein>
    <submittedName>
        <fullName evidence="3">Bile acid beta-glucosidase</fullName>
    </submittedName>
</protein>
<dbReference type="InterPro" id="IPR006775">
    <property type="entry name" value="GH116_catalytic"/>
</dbReference>
<dbReference type="PANTHER" id="PTHR12654:SF0">
    <property type="entry name" value="NON-LYSOSOMAL GLUCOSYLCERAMIDASE"/>
    <property type="match status" value="1"/>
</dbReference>
<accession>A0A928ZRC4</accession>
<dbReference type="RefSeq" id="WP_193992081.1">
    <property type="nucleotide sequence ID" value="NZ_JADEXP010000039.1"/>
</dbReference>
<dbReference type="InterPro" id="IPR014551">
    <property type="entry name" value="B_Glucosidase_GBA2-typ"/>
</dbReference>
<proteinExistence type="predicted"/>
<evidence type="ECO:0000313" key="3">
    <source>
        <dbReference type="EMBL" id="MBE9066373.1"/>
    </source>
</evidence>
<dbReference type="InterPro" id="IPR052566">
    <property type="entry name" value="Non-lysos_glucosylceramidase"/>
</dbReference>
<dbReference type="PANTHER" id="PTHR12654">
    <property type="entry name" value="BILE ACID BETA-GLUCOSIDASE-RELATED"/>
    <property type="match status" value="1"/>
</dbReference>
<keyword evidence="4" id="KW-1185">Reference proteome</keyword>
<dbReference type="GO" id="GO:0006680">
    <property type="term" value="P:glucosylceramide catabolic process"/>
    <property type="evidence" value="ECO:0007669"/>
    <property type="project" value="InterPro"/>
</dbReference>
<gene>
    <name evidence="3" type="ORF">IQ260_06880</name>
</gene>
<evidence type="ECO:0000259" key="2">
    <source>
        <dbReference type="Pfam" id="PF12215"/>
    </source>
</evidence>
<dbReference type="GO" id="GO:0008422">
    <property type="term" value="F:beta-glucosidase activity"/>
    <property type="evidence" value="ECO:0007669"/>
    <property type="project" value="TreeGrafter"/>
</dbReference>
<dbReference type="Pfam" id="PF12215">
    <property type="entry name" value="Glyco_hydr_116N"/>
    <property type="match status" value="1"/>
</dbReference>
<comment type="caution">
    <text evidence="3">The sequence shown here is derived from an EMBL/GenBank/DDBJ whole genome shotgun (WGS) entry which is preliminary data.</text>
</comment>
<sequence length="848" mass="94674">MPAPKIPSVAWTWPIGATWEMPYIVRYASNLDDGPEHGIPLGGLGAGCMGRAPNGIFNLWHLDGGEHTFAQFPACQFLVCEETAGESQTYAMATSGEGLDSWQWYPASAALSLQDDKRSRVGNAHNLEERERGKGEGGTYKALYPRSWYCYEDIFQAELTCEQFSPIWPHNYQESSYPVAVFVWTAHNPTDQPITLSILLSWQNMVSWFTNAEASPEIQQREDGSPFYDYVPRLRQSAGNFNRRVHSDHATGIVMDGGWSGSPGEGDGQFCIAVPAAAGVTYHTRWNPAGDGADLWNSFAATGKLRNVADTTSAGEDEQVGGAISIELTLAPNETKEIPFVLSWDLPVTEFATGKRAYRRYTDFYSCSGRNAWQIAQDALANYSTWRQNIIDWQQPILDRSDLPDWFKMALFNELYDMASGGTLWSAASDGDPVGQFGILECMDYRWYESLDVRLYGGFSTLMLWPELEKSIMRAFARAIPTEDPKQRIIGYYYTVGEGEHLAPRKIKGATPHDLGAPNENPWIATNYTSYQDCNQWKDLPSDFVLQVYRAFCLTGGDDIEFLAECWPAVTETIQYLKLFDLDGDGVPENGGAPDQTFDDWQLKGLSAYCGGLWLAALEAAIKMGEILQQHQKISGSFAILKSQYQRWIKQGKIVYQNKLWTGSFYRLDAESKSDVVMADQLCGQFCARLMDLPDIVDEEYIDIALDTIYDACFIKFNEYAAKHATPQNQKFEGAQAGFFSAAQLGMAIGAANGVKPDGSPQNPDDTHQLEVWTGINFGLAAFLAQMGKREQAMAITEAVVRQIYDYGLQFRTPEAITAVGTFRACHYLRPMAIWGLYAQLQPTMDVD</sequence>